<evidence type="ECO:0000256" key="1">
    <source>
        <dbReference type="SAM" id="MobiDB-lite"/>
    </source>
</evidence>
<feature type="region of interest" description="Disordered" evidence="1">
    <location>
        <begin position="27"/>
        <end position="50"/>
    </location>
</feature>
<sequence>MRGRAALLAAKGNLDQINHMRGSHGTLAAATPMREGRNSSGKEGGSGVSFEKKSDRIVAFSKPPPLPPLLGPLVVLPLLGSFSGPDEPNDG</sequence>
<evidence type="ECO:0000313" key="2">
    <source>
        <dbReference type="EMBL" id="KAK4804905.1"/>
    </source>
</evidence>
<protein>
    <submittedName>
        <fullName evidence="2">Uncharacterized protein</fullName>
    </submittedName>
</protein>
<dbReference type="Proteomes" id="UP001346149">
    <property type="component" value="Unassembled WGS sequence"/>
</dbReference>
<reference evidence="2 3" key="1">
    <citation type="journal article" date="2023" name="Hortic Res">
        <title>Pangenome of water caltrop reveals structural variations and asymmetric subgenome divergence after allopolyploidization.</title>
        <authorList>
            <person name="Zhang X."/>
            <person name="Chen Y."/>
            <person name="Wang L."/>
            <person name="Yuan Y."/>
            <person name="Fang M."/>
            <person name="Shi L."/>
            <person name="Lu R."/>
            <person name="Comes H.P."/>
            <person name="Ma Y."/>
            <person name="Chen Y."/>
            <person name="Huang G."/>
            <person name="Zhou Y."/>
            <person name="Zheng Z."/>
            <person name="Qiu Y."/>
        </authorList>
    </citation>
    <scope>NUCLEOTIDE SEQUENCE [LARGE SCALE GENOMIC DNA]</scope>
    <source>
        <strain evidence="2">F231</strain>
    </source>
</reference>
<evidence type="ECO:0000313" key="3">
    <source>
        <dbReference type="Proteomes" id="UP001346149"/>
    </source>
</evidence>
<organism evidence="2 3">
    <name type="scientific">Trapa natans</name>
    <name type="common">Water chestnut</name>
    <dbReference type="NCBI Taxonomy" id="22666"/>
    <lineage>
        <taxon>Eukaryota</taxon>
        <taxon>Viridiplantae</taxon>
        <taxon>Streptophyta</taxon>
        <taxon>Embryophyta</taxon>
        <taxon>Tracheophyta</taxon>
        <taxon>Spermatophyta</taxon>
        <taxon>Magnoliopsida</taxon>
        <taxon>eudicotyledons</taxon>
        <taxon>Gunneridae</taxon>
        <taxon>Pentapetalae</taxon>
        <taxon>rosids</taxon>
        <taxon>malvids</taxon>
        <taxon>Myrtales</taxon>
        <taxon>Lythraceae</taxon>
        <taxon>Trapa</taxon>
    </lineage>
</organism>
<dbReference type="AlphaFoldDB" id="A0AAN7RJ67"/>
<name>A0AAN7RJ67_TRANT</name>
<comment type="caution">
    <text evidence="2">The sequence shown here is derived from an EMBL/GenBank/DDBJ whole genome shotgun (WGS) entry which is preliminary data.</text>
</comment>
<dbReference type="EMBL" id="JAXQNO010000001">
    <property type="protein sequence ID" value="KAK4804905.1"/>
    <property type="molecule type" value="Genomic_DNA"/>
</dbReference>
<keyword evidence="3" id="KW-1185">Reference proteome</keyword>
<gene>
    <name evidence="2" type="ORF">SAY86_004722</name>
</gene>
<proteinExistence type="predicted"/>
<accession>A0AAN7RJ67</accession>